<evidence type="ECO:0000313" key="4">
    <source>
        <dbReference type="RefSeq" id="XP_028025364.1"/>
    </source>
</evidence>
<keyword evidence="3" id="KW-1185">Reference proteome</keyword>
<dbReference type="RefSeq" id="XP_028025364.1">
    <property type="nucleotide sequence ID" value="XM_028169563.1"/>
</dbReference>
<dbReference type="PANTHER" id="PTHR15337:SF11">
    <property type="entry name" value="THIOREDOXIN DOMAIN-CONTAINING PROTEIN"/>
    <property type="match status" value="1"/>
</dbReference>
<evidence type="ECO:0000313" key="3">
    <source>
        <dbReference type="Proteomes" id="UP000504629"/>
    </source>
</evidence>
<dbReference type="PANTHER" id="PTHR15337">
    <property type="entry name" value="ANTERIOR GRADIENT PROTEIN-RELATED"/>
    <property type="match status" value="1"/>
</dbReference>
<dbReference type="InterPro" id="IPR013766">
    <property type="entry name" value="Thioredoxin_domain"/>
</dbReference>
<dbReference type="InterPro" id="IPR051099">
    <property type="entry name" value="AGR/TXD"/>
</dbReference>
<keyword evidence="1" id="KW-0732">Signal</keyword>
<feature type="domain" description="Thioredoxin" evidence="2">
    <location>
        <begin position="4"/>
        <end position="148"/>
    </location>
</feature>
<protein>
    <submittedName>
        <fullName evidence="4">Thioredoxin domain-containing protein 12-like</fullName>
    </submittedName>
</protein>
<reference evidence="4" key="1">
    <citation type="submission" date="2025-08" db="UniProtKB">
        <authorList>
            <consortium name="RefSeq"/>
        </authorList>
    </citation>
    <scope>IDENTIFICATION</scope>
    <source>
        <tissue evidence="4">Silk gland</tissue>
    </source>
</reference>
<evidence type="ECO:0000256" key="1">
    <source>
        <dbReference type="ARBA" id="ARBA00022729"/>
    </source>
</evidence>
<accession>A0A6J2J9X1</accession>
<name>A0A6J2J9X1_BOMMA</name>
<dbReference type="PROSITE" id="PS00194">
    <property type="entry name" value="THIOREDOXIN_1"/>
    <property type="match status" value="1"/>
</dbReference>
<proteinExistence type="predicted"/>
<dbReference type="GeneID" id="114239392"/>
<dbReference type="KEGG" id="bman:114239392"/>
<dbReference type="GO" id="GO:0005783">
    <property type="term" value="C:endoplasmic reticulum"/>
    <property type="evidence" value="ECO:0007669"/>
    <property type="project" value="TreeGrafter"/>
</dbReference>
<dbReference type="Gene3D" id="3.40.30.10">
    <property type="entry name" value="Glutaredoxin"/>
    <property type="match status" value="1"/>
</dbReference>
<dbReference type="InterPro" id="IPR017937">
    <property type="entry name" value="Thioredoxin_CS"/>
</dbReference>
<gene>
    <name evidence="4" type="primary">LOC114239392</name>
</gene>
<dbReference type="InterPro" id="IPR036249">
    <property type="entry name" value="Thioredoxin-like_sf"/>
</dbReference>
<dbReference type="AlphaFoldDB" id="A0A6J2J9X1"/>
<dbReference type="PROSITE" id="PS51352">
    <property type="entry name" value="THIOREDOXIN_2"/>
    <property type="match status" value="1"/>
</dbReference>
<dbReference type="Proteomes" id="UP000504629">
    <property type="component" value="Unplaced"/>
</dbReference>
<evidence type="ECO:0000259" key="2">
    <source>
        <dbReference type="PROSITE" id="PS51352"/>
    </source>
</evidence>
<organism evidence="3 4">
    <name type="scientific">Bombyx mandarina</name>
    <name type="common">Wild silk moth</name>
    <name type="synonym">Wild silkworm</name>
    <dbReference type="NCBI Taxonomy" id="7092"/>
    <lineage>
        <taxon>Eukaryota</taxon>
        <taxon>Metazoa</taxon>
        <taxon>Ecdysozoa</taxon>
        <taxon>Arthropoda</taxon>
        <taxon>Hexapoda</taxon>
        <taxon>Insecta</taxon>
        <taxon>Pterygota</taxon>
        <taxon>Neoptera</taxon>
        <taxon>Endopterygota</taxon>
        <taxon>Lepidoptera</taxon>
        <taxon>Glossata</taxon>
        <taxon>Ditrysia</taxon>
        <taxon>Bombycoidea</taxon>
        <taxon>Bombycidae</taxon>
        <taxon>Bombycinae</taxon>
        <taxon>Bombyx</taxon>
    </lineage>
</organism>
<dbReference type="OrthoDB" id="262308at2759"/>
<dbReference type="SUPFAM" id="SSF52833">
    <property type="entry name" value="Thioredoxin-like"/>
    <property type="match status" value="1"/>
</dbReference>
<sequence length="160" mass="17964">MVAGALAKTLCSFIFDTVKCEAGKDNGFGRSYIWAGSLESGIQIATNHKKPVMVIIHKSWCTACKKLKPKFAGSIDLQNLSKHFVMINLVDEEEPASSAFAPDGNYIPRIIFLSPEGSVDHDIYNEDGSSQHKYFYSKPEQIVKSMRKILEKYKHEQFDA</sequence>
<dbReference type="Pfam" id="PF13899">
    <property type="entry name" value="Thioredoxin_7"/>
    <property type="match status" value="1"/>
</dbReference>